<comment type="caution">
    <text evidence="1">The sequence shown here is derived from an EMBL/GenBank/DDBJ whole genome shotgun (WGS) entry which is preliminary data.</text>
</comment>
<gene>
    <name evidence="1" type="ORF">F933_03145</name>
</gene>
<dbReference type="Proteomes" id="UP000017670">
    <property type="component" value="Unassembled WGS sequence"/>
</dbReference>
<dbReference type="HOGENOM" id="CLU_2968742_0_0_6"/>
<organism evidence="1 2">
    <name type="scientific">Acinetobacter beijerinckii CIP 110307</name>
    <dbReference type="NCBI Taxonomy" id="1217648"/>
    <lineage>
        <taxon>Bacteria</taxon>
        <taxon>Pseudomonadati</taxon>
        <taxon>Pseudomonadota</taxon>
        <taxon>Gammaproteobacteria</taxon>
        <taxon>Moraxellales</taxon>
        <taxon>Moraxellaceae</taxon>
        <taxon>Acinetobacter</taxon>
    </lineage>
</organism>
<accession>N9F721</accession>
<dbReference type="STRING" id="262668.GCA_000931715_02279"/>
<keyword evidence="2" id="KW-1185">Reference proteome</keyword>
<evidence type="ECO:0000313" key="2">
    <source>
        <dbReference type="Proteomes" id="UP000017670"/>
    </source>
</evidence>
<dbReference type="AlphaFoldDB" id="N9F721"/>
<dbReference type="EMBL" id="APQL01000012">
    <property type="protein sequence ID" value="ENW03115.1"/>
    <property type="molecule type" value="Genomic_DNA"/>
</dbReference>
<reference evidence="1 2" key="1">
    <citation type="submission" date="2013-02" db="EMBL/GenBank/DDBJ databases">
        <title>The Genome Sequence of Acinetobacter beijerinckii CIP 110307.</title>
        <authorList>
            <consortium name="The Broad Institute Genome Sequencing Platform"/>
            <consortium name="The Broad Institute Genome Sequencing Center for Infectious Disease"/>
            <person name="Cerqueira G."/>
            <person name="Feldgarden M."/>
            <person name="Courvalin P."/>
            <person name="Perichon B."/>
            <person name="Grillot-Courvalin C."/>
            <person name="Clermont D."/>
            <person name="Rocha E."/>
            <person name="Yoon E.-J."/>
            <person name="Nemec A."/>
            <person name="Walker B."/>
            <person name="Young S.K."/>
            <person name="Zeng Q."/>
            <person name="Gargeya S."/>
            <person name="Fitzgerald M."/>
            <person name="Haas B."/>
            <person name="Abouelleil A."/>
            <person name="Alvarado L."/>
            <person name="Arachchi H.M."/>
            <person name="Berlin A.M."/>
            <person name="Chapman S.B."/>
            <person name="Dewar J."/>
            <person name="Goldberg J."/>
            <person name="Griggs A."/>
            <person name="Gujja S."/>
            <person name="Hansen M."/>
            <person name="Howarth C."/>
            <person name="Imamovic A."/>
            <person name="Larimer J."/>
            <person name="McCowan C."/>
            <person name="Murphy C."/>
            <person name="Neiman D."/>
            <person name="Pearson M."/>
            <person name="Priest M."/>
            <person name="Roberts A."/>
            <person name="Saif S."/>
            <person name="Shea T."/>
            <person name="Sisk P."/>
            <person name="Sykes S."/>
            <person name="Wortman J."/>
            <person name="Nusbaum C."/>
            <person name="Birren B."/>
        </authorList>
    </citation>
    <scope>NUCLEOTIDE SEQUENCE [LARGE SCALE GENOMIC DNA]</scope>
    <source>
        <strain evidence="1 2">CIP 110307</strain>
    </source>
</reference>
<name>N9F721_9GAMM</name>
<proteinExistence type="predicted"/>
<protein>
    <submittedName>
        <fullName evidence="1">Uncharacterized protein</fullName>
    </submittedName>
</protein>
<evidence type="ECO:0000313" key="1">
    <source>
        <dbReference type="EMBL" id="ENW03115.1"/>
    </source>
</evidence>
<sequence length="58" mass="6965">MTNTSTDQDKNSSDENKVKLLWEILKPYKDKYLQVWWYGGMEKGLEISHRSMSYSEKF</sequence>